<evidence type="ECO:0000256" key="5">
    <source>
        <dbReference type="ARBA" id="ARBA00047942"/>
    </source>
</evidence>
<organism evidence="9 10">
    <name type="scientific">Kribbella alba</name>
    <dbReference type="NCBI Taxonomy" id="190197"/>
    <lineage>
        <taxon>Bacteria</taxon>
        <taxon>Bacillati</taxon>
        <taxon>Actinomycetota</taxon>
        <taxon>Actinomycetes</taxon>
        <taxon>Propionibacteriales</taxon>
        <taxon>Kribbellaceae</taxon>
        <taxon>Kribbella</taxon>
    </lineage>
</organism>
<gene>
    <name evidence="9" type="ORF">GCM10009744_36710</name>
</gene>
<dbReference type="SUPFAM" id="SSF53335">
    <property type="entry name" value="S-adenosyl-L-methionine-dependent methyltransferases"/>
    <property type="match status" value="1"/>
</dbReference>
<dbReference type="RefSeq" id="WP_344112821.1">
    <property type="nucleotide sequence ID" value="NZ_BAAANE010000007.1"/>
</dbReference>
<keyword evidence="2" id="KW-0489">Methyltransferase</keyword>
<feature type="compositionally biased region" description="Basic residues" evidence="6">
    <location>
        <begin position="1343"/>
        <end position="1353"/>
    </location>
</feature>
<feature type="domain" description="MmeI-like target recognition" evidence="8">
    <location>
        <begin position="1043"/>
        <end position="1225"/>
    </location>
</feature>
<evidence type="ECO:0000256" key="2">
    <source>
        <dbReference type="ARBA" id="ARBA00022603"/>
    </source>
</evidence>
<keyword evidence="4" id="KW-0949">S-adenosyl-L-methionine</keyword>
<evidence type="ECO:0000259" key="8">
    <source>
        <dbReference type="Pfam" id="PF20466"/>
    </source>
</evidence>
<feature type="domain" description="Type II methyltransferase M.TaqI-like" evidence="7">
    <location>
        <begin position="677"/>
        <end position="953"/>
    </location>
</feature>
<proteinExistence type="predicted"/>
<accession>A0ABN2FEE8</accession>
<comment type="catalytic activity">
    <reaction evidence="5">
        <text>a 2'-deoxyadenosine in DNA + S-adenosyl-L-methionine = an N(6)-methyl-2'-deoxyadenosine in DNA + S-adenosyl-L-homocysteine + H(+)</text>
        <dbReference type="Rhea" id="RHEA:15197"/>
        <dbReference type="Rhea" id="RHEA-COMP:12418"/>
        <dbReference type="Rhea" id="RHEA-COMP:12419"/>
        <dbReference type="ChEBI" id="CHEBI:15378"/>
        <dbReference type="ChEBI" id="CHEBI:57856"/>
        <dbReference type="ChEBI" id="CHEBI:59789"/>
        <dbReference type="ChEBI" id="CHEBI:90615"/>
        <dbReference type="ChEBI" id="CHEBI:90616"/>
        <dbReference type="EC" id="2.1.1.72"/>
    </reaction>
</comment>
<dbReference type="PANTHER" id="PTHR33841:SF1">
    <property type="entry name" value="DNA METHYLTRANSFERASE A"/>
    <property type="match status" value="1"/>
</dbReference>
<name>A0ABN2FEE8_9ACTN</name>
<evidence type="ECO:0000313" key="10">
    <source>
        <dbReference type="Proteomes" id="UP001501319"/>
    </source>
</evidence>
<dbReference type="PRINTS" id="PR00507">
    <property type="entry name" value="N12N6MTFRASE"/>
</dbReference>
<dbReference type="InterPro" id="IPR002052">
    <property type="entry name" value="DNA_methylase_N6_adenine_CS"/>
</dbReference>
<evidence type="ECO:0000259" key="7">
    <source>
        <dbReference type="Pfam" id="PF07669"/>
    </source>
</evidence>
<dbReference type="PROSITE" id="PS00092">
    <property type="entry name" value="N6_MTASE"/>
    <property type="match status" value="1"/>
</dbReference>
<evidence type="ECO:0000256" key="1">
    <source>
        <dbReference type="ARBA" id="ARBA00011900"/>
    </source>
</evidence>
<dbReference type="Proteomes" id="UP001501319">
    <property type="component" value="Unassembled WGS sequence"/>
</dbReference>
<dbReference type="Pfam" id="PF07669">
    <property type="entry name" value="Eco57I"/>
    <property type="match status" value="1"/>
</dbReference>
<sequence>MSAAYRRGRQAPDSAQEHRNWLALVEVSGPFLSLPVLRKTWPSLDALDGKQRERLRLEHARWQEIVAPGDAQSEVAEQGWIDYVLRELLGWADDLHTSQLEAFRVEVGEHDALLVPSFVLSGSGEEPRPDSARLLGLVVDPAQHPTARVAESEWSATPVDRMAMLCRRHGVELGLVTNGRWWALVYAPKGKATGSAVFDAVAWQEAAERDVVRAFRSLLNRERFFGVPDDESLTALFQASEAAGEEITERLGVQVRQAVELLVAAMGRSDLQARERDEPGLTGVAAHDVYRGAVSVMMRIVFLLFAEERKLLPSDNELYATSYSAGRLCAELEERALQGTEEELENTHGAWHRLLALFAAVYSGFEHPRLVMHGHDGSLFNPDEYPWMPHTIDDRTVLHMLRAVQYVEIGSGRSKERRALSFRSLDVEQIGYVYEGLLSFDAYHADDVVVGLIGKEGLEDEVLLRDLESLASGHADVPALASALADKYKDSKVGSTAALQKRLTPLTGLEREEARKRLLAVTRGNYPLAERLLPFAELIRADLRGLPIVVLSGGLYITESSLRKTTGTHYTPRSLAEQVVDGALEPLVYSPGPLETSDKKLWKPKSSDEILSLKVADIAMGSAAFLVAAARYLGKHLVEAWSREGDSRAGECLARERDIDAEDDPLVIEARRQIIEHCLYGTDINPMAVEMAKLSLWLVSMDPKRPFTFLDDRLISGDTLLGITSVEQLEYMHLDPKRGRVLREDAMFDWTSGVLALVADVAADRRELTEIDVWGPDPLAALNAKRAMLGDSKARMSELGLFADLLIGASLANAKRGVSGFDVAALESSRLIAESRQSKEVDLVDRRQRWLATDQGDSGFSRAPLHWPLEFPEVFEAGGFDAIIGNPPFLGGTKISAPLGAAYRDYLAEGIAEGVRAGGRCDLVAYFVLRAQSLLRAGGQLGLIATNSLAQGDTREVGLDQIVSKGATIRSAIKSARWPSRSAMLEYCVVWVTSLAPSRDAAISLDGIRVVGITSSLDVLSRAEGSPHRLFANKGVAHQGSKLDGMGFTMDADRAKALLASELRNSEVLFPFLVGDDINSRPDFSASRWVVNFYDWPKDRAATYVDCFAHVEALVRPGRQSHSEARAREYWWRYQRSRGELYAVMKSVDRVIALTRHTKTVTPVFIRTGQVLSDAIVVFGSDDAAMLAELSSELHFWWTATRGSSLGATIRYTPSDVFETFPLSRLTDEMRVLGDRLDTFRRDVMLHRRIGLTNLYNAVFDEGVRDGEIDELRQIHRQIDVATIRAYGWDDMVEQGLDHGFHQAGAYTRYTIGPAVRQEILDRLLELNHARYAEEVAAGLHDKKGKGSKRKPKPVSDDEVLF</sequence>
<reference evidence="9 10" key="1">
    <citation type="journal article" date="2019" name="Int. J. Syst. Evol. Microbiol.">
        <title>The Global Catalogue of Microorganisms (GCM) 10K type strain sequencing project: providing services to taxonomists for standard genome sequencing and annotation.</title>
        <authorList>
            <consortium name="The Broad Institute Genomics Platform"/>
            <consortium name="The Broad Institute Genome Sequencing Center for Infectious Disease"/>
            <person name="Wu L."/>
            <person name="Ma J."/>
        </authorList>
    </citation>
    <scope>NUCLEOTIDE SEQUENCE [LARGE SCALE GENOMIC DNA]</scope>
    <source>
        <strain evidence="9 10">JCM 14306</strain>
    </source>
</reference>
<dbReference type="InterPro" id="IPR050953">
    <property type="entry name" value="N4_N6_ade-DNA_methylase"/>
</dbReference>
<evidence type="ECO:0000256" key="6">
    <source>
        <dbReference type="SAM" id="MobiDB-lite"/>
    </source>
</evidence>
<dbReference type="EC" id="2.1.1.72" evidence="1"/>
<dbReference type="PANTHER" id="PTHR33841">
    <property type="entry name" value="DNA METHYLTRANSFERASE YEEA-RELATED"/>
    <property type="match status" value="1"/>
</dbReference>
<evidence type="ECO:0000256" key="3">
    <source>
        <dbReference type="ARBA" id="ARBA00022679"/>
    </source>
</evidence>
<dbReference type="InterPro" id="IPR011639">
    <property type="entry name" value="MethylTrfase_TaqI-like_dom"/>
</dbReference>
<evidence type="ECO:0000313" key="9">
    <source>
        <dbReference type="EMBL" id="GAA1643164.1"/>
    </source>
</evidence>
<dbReference type="InterPro" id="IPR029063">
    <property type="entry name" value="SAM-dependent_MTases_sf"/>
</dbReference>
<dbReference type="EMBL" id="BAAANE010000007">
    <property type="protein sequence ID" value="GAA1643164.1"/>
    <property type="molecule type" value="Genomic_DNA"/>
</dbReference>
<protein>
    <recommendedName>
        <fullName evidence="1">site-specific DNA-methyltransferase (adenine-specific)</fullName>
        <ecNumber evidence="1">2.1.1.72</ecNumber>
    </recommendedName>
</protein>
<evidence type="ECO:0000256" key="4">
    <source>
        <dbReference type="ARBA" id="ARBA00022691"/>
    </source>
</evidence>
<keyword evidence="10" id="KW-1185">Reference proteome</keyword>
<dbReference type="Gene3D" id="3.40.50.150">
    <property type="entry name" value="Vaccinia Virus protein VP39"/>
    <property type="match status" value="2"/>
</dbReference>
<dbReference type="InterPro" id="IPR046820">
    <property type="entry name" value="MmeI_TRD"/>
</dbReference>
<feature type="region of interest" description="Disordered" evidence="6">
    <location>
        <begin position="1341"/>
        <end position="1362"/>
    </location>
</feature>
<dbReference type="Pfam" id="PF20466">
    <property type="entry name" value="MmeI_TRD"/>
    <property type="match status" value="1"/>
</dbReference>
<comment type="caution">
    <text evidence="9">The sequence shown here is derived from an EMBL/GenBank/DDBJ whole genome shotgun (WGS) entry which is preliminary data.</text>
</comment>
<keyword evidence="3" id="KW-0808">Transferase</keyword>